<sequence length="622" mass="71894">MRKIAKKSWKPADGMQLEENALEIATTSGNHLVVAGPGAGKTELLAQKASFLLQTNTCAFPHRILAISFKRDAAFNLKERVRLRCGEELSRRFDSLTFDSFAKQILDRFKQALPDKYKINGDYEIILADQSVLDYYYTEDLHYFNTTGREKILIIHNAELPHRITNKREEIRDRVWNSMLHSSPSRLSFKMIMQLAGLIVASNPKIKKYLQQTYQFVFLDEFQDTTGLQYDLFKTCFLGSNSYFTAVGDDKQRIMLWAGAKNNIFEDFIADTKGTRVPLNMNFRCAPRLVSLLNHLTQHLLHKNDFATPSSKWKPDEGECSVLIFESPEAEMQSIFLDIKKWIETDGVDPRDICILVKQQLNNYAGNLIEYFNQNGIKARDENKFQDLLTQEVCLYIINTLYNIFSKKKENEARKNIFNFLSNLHTELEDNQLLLLDTKLSKFISKWKQEYSKKEANQDEIINLIAYIVEFADKDRIRSCSPQYRNKALLNQHIKEVGDLLVSYLSTTKDIILALDMLMGKDTIPVMTIHKSKGLEYHTVIFIGLEDGAFWSFDAQPDEDKCAFFVALSRAKERIVFTFSQKRQGKFGLQQQSYKKIQILFQELNKSGIVSFESRVKSNNNS</sequence>
<gene>
    <name evidence="12" type="ORF">ACFS6I_07680</name>
</gene>
<accession>A0ABW5YWA7</accession>
<dbReference type="PANTHER" id="PTHR11070:SF2">
    <property type="entry name" value="ATP-DEPENDENT DNA HELICASE SRS2"/>
    <property type="match status" value="1"/>
</dbReference>
<organism evidence="12 13">
    <name type="scientific">Sphingobacterium anhuiense</name>
    <dbReference type="NCBI Taxonomy" id="493780"/>
    <lineage>
        <taxon>Bacteria</taxon>
        <taxon>Pseudomonadati</taxon>
        <taxon>Bacteroidota</taxon>
        <taxon>Sphingobacteriia</taxon>
        <taxon>Sphingobacteriales</taxon>
        <taxon>Sphingobacteriaceae</taxon>
        <taxon>Sphingobacterium</taxon>
    </lineage>
</organism>
<dbReference type="InterPro" id="IPR000212">
    <property type="entry name" value="DNA_helicase_UvrD/REP"/>
</dbReference>
<dbReference type="Pfam" id="PF13361">
    <property type="entry name" value="UvrD_C"/>
    <property type="match status" value="1"/>
</dbReference>
<feature type="binding site" evidence="10">
    <location>
        <begin position="35"/>
        <end position="42"/>
    </location>
    <ligand>
        <name>ATP</name>
        <dbReference type="ChEBI" id="CHEBI:30616"/>
    </ligand>
</feature>
<comment type="catalytic activity">
    <reaction evidence="9">
        <text>ATP + H2O = ADP + phosphate + H(+)</text>
        <dbReference type="Rhea" id="RHEA:13065"/>
        <dbReference type="ChEBI" id="CHEBI:15377"/>
        <dbReference type="ChEBI" id="CHEBI:15378"/>
        <dbReference type="ChEBI" id="CHEBI:30616"/>
        <dbReference type="ChEBI" id="CHEBI:43474"/>
        <dbReference type="ChEBI" id="CHEBI:456216"/>
        <dbReference type="EC" id="5.6.2.4"/>
    </reaction>
</comment>
<evidence type="ECO:0000313" key="13">
    <source>
        <dbReference type="Proteomes" id="UP001597509"/>
    </source>
</evidence>
<proteinExistence type="predicted"/>
<comment type="catalytic activity">
    <reaction evidence="6">
        <text>Couples ATP hydrolysis with the unwinding of duplex DNA by translocating in the 3'-5' direction.</text>
        <dbReference type="EC" id="5.6.2.4"/>
    </reaction>
</comment>
<keyword evidence="2 10" id="KW-0378">Hydrolase</keyword>
<evidence type="ECO:0000256" key="2">
    <source>
        <dbReference type="ARBA" id="ARBA00022801"/>
    </source>
</evidence>
<dbReference type="InterPro" id="IPR014017">
    <property type="entry name" value="DNA_helicase_UvrD-like_C"/>
</dbReference>
<evidence type="ECO:0000256" key="4">
    <source>
        <dbReference type="ARBA" id="ARBA00022840"/>
    </source>
</evidence>
<evidence type="ECO:0000256" key="10">
    <source>
        <dbReference type="PROSITE-ProRule" id="PRU00560"/>
    </source>
</evidence>
<dbReference type="CDD" id="cd17932">
    <property type="entry name" value="DEXQc_UvrD"/>
    <property type="match status" value="1"/>
</dbReference>
<evidence type="ECO:0000313" key="12">
    <source>
        <dbReference type="EMBL" id="MFD2903797.1"/>
    </source>
</evidence>
<keyword evidence="3 10" id="KW-0347">Helicase</keyword>
<keyword evidence="13" id="KW-1185">Reference proteome</keyword>
<evidence type="ECO:0000256" key="7">
    <source>
        <dbReference type="ARBA" id="ARBA00034808"/>
    </source>
</evidence>
<protein>
    <recommendedName>
        <fullName evidence="7">DNA 3'-5' helicase</fullName>
        <ecNumber evidence="7">5.6.2.4</ecNumber>
    </recommendedName>
    <alternativeName>
        <fullName evidence="8">DNA 3'-5' helicase II</fullName>
    </alternativeName>
</protein>
<dbReference type="EC" id="5.6.2.4" evidence="7"/>
<dbReference type="RefSeq" id="WP_380919355.1">
    <property type="nucleotide sequence ID" value="NZ_JBHUPE010000004.1"/>
</dbReference>
<keyword evidence="5" id="KW-0413">Isomerase</keyword>
<feature type="domain" description="UvrD-like helicase ATP-binding" evidence="11">
    <location>
        <begin position="14"/>
        <end position="286"/>
    </location>
</feature>
<evidence type="ECO:0000256" key="1">
    <source>
        <dbReference type="ARBA" id="ARBA00022741"/>
    </source>
</evidence>
<dbReference type="InterPro" id="IPR014016">
    <property type="entry name" value="UvrD-like_ATP-bd"/>
</dbReference>
<reference evidence="13" key="1">
    <citation type="journal article" date="2019" name="Int. J. Syst. Evol. Microbiol.">
        <title>The Global Catalogue of Microorganisms (GCM) 10K type strain sequencing project: providing services to taxonomists for standard genome sequencing and annotation.</title>
        <authorList>
            <consortium name="The Broad Institute Genomics Platform"/>
            <consortium name="The Broad Institute Genome Sequencing Center for Infectious Disease"/>
            <person name="Wu L."/>
            <person name="Ma J."/>
        </authorList>
    </citation>
    <scope>NUCLEOTIDE SEQUENCE [LARGE SCALE GENOMIC DNA]</scope>
    <source>
        <strain evidence="13">KCTC 22209</strain>
    </source>
</reference>
<dbReference type="EMBL" id="JBHUPE010000004">
    <property type="protein sequence ID" value="MFD2903797.1"/>
    <property type="molecule type" value="Genomic_DNA"/>
</dbReference>
<keyword evidence="4 10" id="KW-0067">ATP-binding</keyword>
<evidence type="ECO:0000256" key="5">
    <source>
        <dbReference type="ARBA" id="ARBA00023235"/>
    </source>
</evidence>
<evidence type="ECO:0000256" key="6">
    <source>
        <dbReference type="ARBA" id="ARBA00034617"/>
    </source>
</evidence>
<evidence type="ECO:0000256" key="8">
    <source>
        <dbReference type="ARBA" id="ARBA00034923"/>
    </source>
</evidence>
<evidence type="ECO:0000256" key="3">
    <source>
        <dbReference type="ARBA" id="ARBA00022806"/>
    </source>
</evidence>
<name>A0ABW5YWA7_9SPHI</name>
<dbReference type="SUPFAM" id="SSF52540">
    <property type="entry name" value="P-loop containing nucleoside triphosphate hydrolases"/>
    <property type="match status" value="1"/>
</dbReference>
<dbReference type="PANTHER" id="PTHR11070">
    <property type="entry name" value="UVRD / RECB / PCRA DNA HELICASE FAMILY MEMBER"/>
    <property type="match status" value="1"/>
</dbReference>
<dbReference type="Proteomes" id="UP001597509">
    <property type="component" value="Unassembled WGS sequence"/>
</dbReference>
<dbReference type="PROSITE" id="PS51198">
    <property type="entry name" value="UVRD_HELICASE_ATP_BIND"/>
    <property type="match status" value="1"/>
</dbReference>
<dbReference type="Pfam" id="PF00580">
    <property type="entry name" value="UvrD-helicase"/>
    <property type="match status" value="1"/>
</dbReference>
<comment type="caution">
    <text evidence="12">The sequence shown here is derived from an EMBL/GenBank/DDBJ whole genome shotgun (WGS) entry which is preliminary data.</text>
</comment>
<dbReference type="Gene3D" id="3.40.50.300">
    <property type="entry name" value="P-loop containing nucleotide triphosphate hydrolases"/>
    <property type="match status" value="3"/>
</dbReference>
<keyword evidence="1 10" id="KW-0547">Nucleotide-binding</keyword>
<evidence type="ECO:0000256" key="9">
    <source>
        <dbReference type="ARBA" id="ARBA00048988"/>
    </source>
</evidence>
<evidence type="ECO:0000259" key="11">
    <source>
        <dbReference type="PROSITE" id="PS51198"/>
    </source>
</evidence>
<dbReference type="InterPro" id="IPR027417">
    <property type="entry name" value="P-loop_NTPase"/>
</dbReference>